<dbReference type="EMBL" id="CAMTCP010000033">
    <property type="protein sequence ID" value="CAI3541875.1"/>
    <property type="molecule type" value="Genomic_DNA"/>
</dbReference>
<evidence type="ECO:0000313" key="1">
    <source>
        <dbReference type="EMBL" id="CAI3541875.1"/>
    </source>
</evidence>
<reference evidence="1" key="1">
    <citation type="submission" date="2022-10" db="EMBL/GenBank/DDBJ databases">
        <authorList>
            <person name="Aires J."/>
            <person name="Mesa V."/>
        </authorList>
    </citation>
    <scope>NUCLEOTIDE SEQUENCE</scope>
    <source>
        <strain evidence="1">Clostridium neonatale JD116</strain>
    </source>
</reference>
<dbReference type="Proteomes" id="UP001189143">
    <property type="component" value="Unassembled WGS sequence"/>
</dbReference>
<gene>
    <name evidence="1" type="ORF">CNEO2_120056</name>
</gene>
<dbReference type="AlphaFoldDB" id="A0AAD2DDD7"/>
<dbReference type="GeneID" id="68875718"/>
<evidence type="ECO:0000313" key="2">
    <source>
        <dbReference type="Proteomes" id="UP001189143"/>
    </source>
</evidence>
<proteinExistence type="predicted"/>
<accession>A0AAD2DDD7</accession>
<dbReference type="RefSeq" id="WP_159135458.1">
    <property type="nucleotide sequence ID" value="NZ_CAKJVD010000045.1"/>
</dbReference>
<protein>
    <submittedName>
        <fullName evidence="1">Uncharacterized protein</fullName>
    </submittedName>
</protein>
<organism evidence="1 2">
    <name type="scientific">Clostridium neonatale</name>
    <dbReference type="NCBI Taxonomy" id="137838"/>
    <lineage>
        <taxon>Bacteria</taxon>
        <taxon>Bacillati</taxon>
        <taxon>Bacillota</taxon>
        <taxon>Clostridia</taxon>
        <taxon>Eubacteriales</taxon>
        <taxon>Clostridiaceae</taxon>
        <taxon>Clostridium</taxon>
    </lineage>
</organism>
<name>A0AAD2DDD7_9CLOT</name>
<sequence length="49" mass="5763">MISRTWNCLVIIDKRDVFEQYEYETGIKETTSLNKSNYLFRIAACGVLE</sequence>
<comment type="caution">
    <text evidence="1">The sequence shown here is derived from an EMBL/GenBank/DDBJ whole genome shotgun (WGS) entry which is preliminary data.</text>
</comment>